<evidence type="ECO:0000256" key="1">
    <source>
        <dbReference type="SAM" id="MobiDB-lite"/>
    </source>
</evidence>
<dbReference type="AlphaFoldDB" id="A0A8T2YRY3"/>
<organism evidence="2 3">
    <name type="scientific">Populus deltoides</name>
    <name type="common">Eastern poplar</name>
    <name type="synonym">Eastern cottonwood</name>
    <dbReference type="NCBI Taxonomy" id="3696"/>
    <lineage>
        <taxon>Eukaryota</taxon>
        <taxon>Viridiplantae</taxon>
        <taxon>Streptophyta</taxon>
        <taxon>Embryophyta</taxon>
        <taxon>Tracheophyta</taxon>
        <taxon>Spermatophyta</taxon>
        <taxon>Magnoliopsida</taxon>
        <taxon>eudicotyledons</taxon>
        <taxon>Gunneridae</taxon>
        <taxon>Pentapetalae</taxon>
        <taxon>rosids</taxon>
        <taxon>fabids</taxon>
        <taxon>Malpighiales</taxon>
        <taxon>Salicaceae</taxon>
        <taxon>Saliceae</taxon>
        <taxon>Populus</taxon>
    </lineage>
</organism>
<keyword evidence="3" id="KW-1185">Reference proteome</keyword>
<gene>
    <name evidence="2" type="ORF">H0E87_010142</name>
</gene>
<name>A0A8T2YRY3_POPDE</name>
<comment type="caution">
    <text evidence="2">The sequence shown here is derived from an EMBL/GenBank/DDBJ whole genome shotgun (WGS) entry which is preliminary data.</text>
</comment>
<dbReference type="Proteomes" id="UP000807159">
    <property type="component" value="Chromosome 5"/>
</dbReference>
<accession>A0A8T2YRY3</accession>
<reference evidence="2" key="1">
    <citation type="journal article" date="2021" name="J. Hered.">
        <title>Genome Assembly of Salicaceae Populus deltoides (Eastern Cottonwood) I-69 Based on Nanopore Sequencing and Hi-C Technologies.</title>
        <authorList>
            <person name="Bai S."/>
            <person name="Wu H."/>
            <person name="Zhang J."/>
            <person name="Pan Z."/>
            <person name="Zhao W."/>
            <person name="Li Z."/>
            <person name="Tong C."/>
        </authorList>
    </citation>
    <scope>NUCLEOTIDE SEQUENCE</scope>
    <source>
        <tissue evidence="2">Leaf</tissue>
    </source>
</reference>
<dbReference type="EMBL" id="JACEGQ020000005">
    <property type="protein sequence ID" value="KAH8507877.1"/>
    <property type="molecule type" value="Genomic_DNA"/>
</dbReference>
<evidence type="ECO:0000313" key="3">
    <source>
        <dbReference type="Proteomes" id="UP000807159"/>
    </source>
</evidence>
<protein>
    <submittedName>
        <fullName evidence="2">Uncharacterized protein</fullName>
    </submittedName>
</protein>
<evidence type="ECO:0000313" key="2">
    <source>
        <dbReference type="EMBL" id="KAH8507877.1"/>
    </source>
</evidence>
<feature type="region of interest" description="Disordered" evidence="1">
    <location>
        <begin position="1"/>
        <end position="37"/>
    </location>
</feature>
<sequence>MKTPTADGEAEEEEVVASERSEGKKLKQKRRMTRRTKTNTWIHISQGILKPSTVSSSPRSNMGRRREAAVDMSEIRFYCLSETSTNYPLCFAWPCFLTLEKS</sequence>
<proteinExistence type="predicted"/>
<feature type="compositionally biased region" description="Basic residues" evidence="1">
    <location>
        <begin position="26"/>
        <end position="37"/>
    </location>
</feature>